<dbReference type="GO" id="GO:0005886">
    <property type="term" value="C:plasma membrane"/>
    <property type="evidence" value="ECO:0007669"/>
    <property type="project" value="TreeGrafter"/>
</dbReference>
<feature type="transmembrane region" description="Helical" evidence="6">
    <location>
        <begin position="7"/>
        <end position="31"/>
    </location>
</feature>
<dbReference type="PANTHER" id="PTHR19282">
    <property type="entry name" value="TETRASPANIN"/>
    <property type="match status" value="1"/>
</dbReference>
<dbReference type="InParanoid" id="A0A6J0CD03"/>
<dbReference type="InterPro" id="IPR008952">
    <property type="entry name" value="Tetraspanin_EC2_sf"/>
</dbReference>
<dbReference type="GeneID" id="107227625"/>
<dbReference type="PANTHER" id="PTHR19282:SF544">
    <property type="entry name" value="TETRASPANIN"/>
    <property type="match status" value="1"/>
</dbReference>
<dbReference type="PIRSF" id="PIRSF002419">
    <property type="entry name" value="Tetraspanin"/>
    <property type="match status" value="1"/>
</dbReference>
<evidence type="ECO:0000313" key="8">
    <source>
        <dbReference type="RefSeq" id="XP_015524310.1"/>
    </source>
</evidence>
<evidence type="ECO:0000256" key="2">
    <source>
        <dbReference type="ARBA" id="ARBA00006840"/>
    </source>
</evidence>
<evidence type="ECO:0000256" key="3">
    <source>
        <dbReference type="ARBA" id="ARBA00022692"/>
    </source>
</evidence>
<keyword evidence="7" id="KW-1185">Reference proteome</keyword>
<evidence type="ECO:0000256" key="5">
    <source>
        <dbReference type="ARBA" id="ARBA00023136"/>
    </source>
</evidence>
<sequence>MKYLKVALFMFNLLIWFAGCTVLVMGAWLLLEPSKGHLLNLFVPDVTPHETIHLVAYSLLGLGITVLTVGFCGCRAAFHGNQCILAIYMSMLIALIVTELVTAAVGGLMIFRVLSGLEKRLGERLSDHYGYNSSSDISFSRSLDFAQYKFNCCGIHSDEDYNDTAWWKYIQETRGKRQQVPLTCCVLNIEPENAGSPISVVSRVFHRNDDEPWVHPQPKDELSCQIPDPEGHANYRHKEGCLNKIITWLQVESFTLVFLAMAMAGIQTFGIITSAFLCRTLRDMDID</sequence>
<organism evidence="8">
    <name type="scientific">Neodiprion lecontei</name>
    <name type="common">Redheaded pine sawfly</name>
    <dbReference type="NCBI Taxonomy" id="441921"/>
    <lineage>
        <taxon>Eukaryota</taxon>
        <taxon>Metazoa</taxon>
        <taxon>Ecdysozoa</taxon>
        <taxon>Arthropoda</taxon>
        <taxon>Hexapoda</taxon>
        <taxon>Insecta</taxon>
        <taxon>Pterygota</taxon>
        <taxon>Neoptera</taxon>
        <taxon>Endopterygota</taxon>
        <taxon>Hymenoptera</taxon>
        <taxon>Tenthredinoidea</taxon>
        <taxon>Diprionidae</taxon>
        <taxon>Diprioninae</taxon>
        <taxon>Neodiprion</taxon>
    </lineage>
</organism>
<dbReference type="RefSeq" id="XP_015524310.1">
    <property type="nucleotide sequence ID" value="XM_015668824.2"/>
</dbReference>
<dbReference type="PROSITE" id="PS51257">
    <property type="entry name" value="PROKAR_LIPOPROTEIN"/>
    <property type="match status" value="1"/>
</dbReference>
<name>A0A6J0CD03_NEOLC</name>
<reference evidence="8" key="1">
    <citation type="submission" date="2025-08" db="UniProtKB">
        <authorList>
            <consortium name="RefSeq"/>
        </authorList>
    </citation>
    <scope>IDENTIFICATION</scope>
    <source>
        <tissue evidence="8">Thorax and Abdomen</tissue>
    </source>
</reference>
<protein>
    <recommendedName>
        <fullName evidence="6">Tetraspanin</fullName>
    </recommendedName>
</protein>
<accession>A0A6J0CD03</accession>
<dbReference type="Proteomes" id="UP000829291">
    <property type="component" value="Chromosome 1"/>
</dbReference>
<dbReference type="InterPro" id="IPR000301">
    <property type="entry name" value="Tetraspanin_animals"/>
</dbReference>
<dbReference type="AlphaFoldDB" id="A0A6J0CD03"/>
<evidence type="ECO:0000256" key="6">
    <source>
        <dbReference type="RuleBase" id="RU361218"/>
    </source>
</evidence>
<evidence type="ECO:0000256" key="1">
    <source>
        <dbReference type="ARBA" id="ARBA00004141"/>
    </source>
</evidence>
<dbReference type="PRINTS" id="PR00259">
    <property type="entry name" value="TMFOUR"/>
</dbReference>
<dbReference type="InterPro" id="IPR018499">
    <property type="entry name" value="Tetraspanin/Peripherin"/>
</dbReference>
<feature type="transmembrane region" description="Helical" evidence="6">
    <location>
        <begin position="256"/>
        <end position="278"/>
    </location>
</feature>
<dbReference type="Pfam" id="PF00335">
    <property type="entry name" value="Tetraspanin"/>
    <property type="match status" value="1"/>
</dbReference>
<proteinExistence type="inferred from homology"/>
<dbReference type="OrthoDB" id="5870230at2759"/>
<feature type="transmembrane region" description="Helical" evidence="6">
    <location>
        <begin position="85"/>
        <end position="111"/>
    </location>
</feature>
<comment type="similarity">
    <text evidence="2 6">Belongs to the tetraspanin (TM4SF) family.</text>
</comment>
<comment type="subcellular location">
    <subcellularLocation>
        <location evidence="1 6">Membrane</location>
        <topology evidence="1 6">Multi-pass membrane protein</topology>
    </subcellularLocation>
</comment>
<keyword evidence="4 6" id="KW-1133">Transmembrane helix</keyword>
<dbReference type="KEGG" id="nlo:107227625"/>
<dbReference type="SUPFAM" id="SSF48652">
    <property type="entry name" value="Tetraspanin"/>
    <property type="match status" value="1"/>
</dbReference>
<evidence type="ECO:0000313" key="7">
    <source>
        <dbReference type="Proteomes" id="UP000829291"/>
    </source>
</evidence>
<feature type="transmembrane region" description="Helical" evidence="6">
    <location>
        <begin position="51"/>
        <end position="73"/>
    </location>
</feature>
<dbReference type="Gene3D" id="1.10.1450.10">
    <property type="entry name" value="Tetraspanin"/>
    <property type="match status" value="1"/>
</dbReference>
<keyword evidence="5 6" id="KW-0472">Membrane</keyword>
<keyword evidence="3 6" id="KW-0812">Transmembrane</keyword>
<gene>
    <name evidence="8" type="primary">LOC107227625</name>
</gene>
<evidence type="ECO:0000256" key="4">
    <source>
        <dbReference type="ARBA" id="ARBA00022989"/>
    </source>
</evidence>